<accession>A0A1R3L138</accession>
<evidence type="ECO:0000313" key="2">
    <source>
        <dbReference type="Proteomes" id="UP000187203"/>
    </source>
</evidence>
<keyword evidence="2" id="KW-1185">Reference proteome</keyword>
<dbReference type="AlphaFoldDB" id="A0A1R3L138"/>
<protein>
    <submittedName>
        <fullName evidence="1">Uncharacterized protein</fullName>
    </submittedName>
</protein>
<name>A0A1R3L138_9ROSI</name>
<gene>
    <name evidence="1" type="ORF">COLO4_02440</name>
</gene>
<comment type="caution">
    <text evidence="1">The sequence shown here is derived from an EMBL/GenBank/DDBJ whole genome shotgun (WGS) entry which is preliminary data.</text>
</comment>
<organism evidence="1 2">
    <name type="scientific">Corchorus olitorius</name>
    <dbReference type="NCBI Taxonomy" id="93759"/>
    <lineage>
        <taxon>Eukaryota</taxon>
        <taxon>Viridiplantae</taxon>
        <taxon>Streptophyta</taxon>
        <taxon>Embryophyta</taxon>
        <taxon>Tracheophyta</taxon>
        <taxon>Spermatophyta</taxon>
        <taxon>Magnoliopsida</taxon>
        <taxon>eudicotyledons</taxon>
        <taxon>Gunneridae</taxon>
        <taxon>Pentapetalae</taxon>
        <taxon>rosids</taxon>
        <taxon>malvids</taxon>
        <taxon>Malvales</taxon>
        <taxon>Malvaceae</taxon>
        <taxon>Grewioideae</taxon>
        <taxon>Apeibeae</taxon>
        <taxon>Corchorus</taxon>
    </lineage>
</organism>
<proteinExistence type="predicted"/>
<dbReference type="Proteomes" id="UP000187203">
    <property type="component" value="Unassembled WGS sequence"/>
</dbReference>
<sequence length="67" mass="7413">MTGKPHDPMHHVPNQLASKLAIGLAPTIRQDLLPRPVVNQQGFLSESKELIRSTPTPAYSQLLRSKT</sequence>
<dbReference type="EMBL" id="AWUE01005395">
    <property type="protein sequence ID" value="OMP13009.1"/>
    <property type="molecule type" value="Genomic_DNA"/>
</dbReference>
<evidence type="ECO:0000313" key="1">
    <source>
        <dbReference type="EMBL" id="OMP13009.1"/>
    </source>
</evidence>
<reference evidence="2" key="1">
    <citation type="submission" date="2013-09" db="EMBL/GenBank/DDBJ databases">
        <title>Corchorus olitorius genome sequencing.</title>
        <authorList>
            <person name="Alam M."/>
            <person name="Haque M.S."/>
            <person name="Islam M.S."/>
            <person name="Emdad E.M."/>
            <person name="Islam M.M."/>
            <person name="Ahmed B."/>
            <person name="Halim A."/>
            <person name="Hossen Q.M.M."/>
            <person name="Hossain M.Z."/>
            <person name="Ahmed R."/>
            <person name="Khan M.M."/>
            <person name="Islam R."/>
            <person name="Rashid M.M."/>
            <person name="Khan S.A."/>
            <person name="Rahman M.S."/>
            <person name="Alam M."/>
            <person name="Yahiya A.S."/>
            <person name="Khan M.S."/>
            <person name="Azam M.S."/>
            <person name="Haque T."/>
            <person name="Lashkar M.Z.H."/>
            <person name="Akhand A.I."/>
            <person name="Morshed G."/>
            <person name="Roy S."/>
            <person name="Uddin K.S."/>
            <person name="Rabeya T."/>
            <person name="Hossain A.S."/>
            <person name="Chowdhury A."/>
            <person name="Snigdha A.R."/>
            <person name="Mortoza M.S."/>
            <person name="Matin S.A."/>
            <person name="Hoque S.M.E."/>
            <person name="Islam M.K."/>
            <person name="Roy D.K."/>
            <person name="Haider R."/>
            <person name="Moosa M.M."/>
            <person name="Elias S.M."/>
            <person name="Hasan A.M."/>
            <person name="Jahan S."/>
            <person name="Shafiuddin M."/>
            <person name="Mahmood N."/>
            <person name="Shommy N.S."/>
        </authorList>
    </citation>
    <scope>NUCLEOTIDE SEQUENCE [LARGE SCALE GENOMIC DNA]</scope>
    <source>
        <strain evidence="2">cv. O-4</strain>
    </source>
</reference>